<keyword evidence="5 7" id="KW-0802">TPR repeat</keyword>
<dbReference type="PANTHER" id="PTHR12558">
    <property type="entry name" value="CELL DIVISION CYCLE 16,23,27"/>
    <property type="match status" value="1"/>
</dbReference>
<evidence type="ECO:0000313" key="12">
    <source>
        <dbReference type="Proteomes" id="UP001212997"/>
    </source>
</evidence>
<dbReference type="GO" id="GO:0045842">
    <property type="term" value="P:positive regulation of mitotic metaphase/anaphase transition"/>
    <property type="evidence" value="ECO:0007669"/>
    <property type="project" value="TreeGrafter"/>
</dbReference>
<dbReference type="Pfam" id="PF15249">
    <property type="entry name" value="GLTSCR1"/>
    <property type="match status" value="1"/>
</dbReference>
<dbReference type="EMBL" id="JANAWD010000437">
    <property type="protein sequence ID" value="KAJ3479460.1"/>
    <property type="molecule type" value="Genomic_DNA"/>
</dbReference>
<keyword evidence="2" id="KW-0677">Repeat</keyword>
<dbReference type="InterPro" id="IPR019734">
    <property type="entry name" value="TPR_rpt"/>
</dbReference>
<evidence type="ECO:0000259" key="10">
    <source>
        <dbReference type="Pfam" id="PF15249"/>
    </source>
</evidence>
<keyword evidence="6" id="KW-0131">Cell cycle</keyword>
<dbReference type="GO" id="GO:0016567">
    <property type="term" value="P:protein ubiquitination"/>
    <property type="evidence" value="ECO:0007669"/>
    <property type="project" value="TreeGrafter"/>
</dbReference>
<sequence>MLAALKQAAQDCSERALSVASIWASELLLSVSPTKREHLALQPPGFHTSTPARPRTTHSSLHFIEPTHASKGEVPDVTGLTRHPHAPPLEIQDPDERNRELELEDKDADHITTARALMDSREYTRAAHWLKDCKSSKAIFLRVYSEYLASEKKSLRDWYKLDSTREQPPVPVNNSIIHLLQPIQDSTDPWHLFLKALFLRRLSRREEAIESALLSIARYPWNCVLIGLYILNPTSAIDFGQAELQFKKIRAIDPYRIDDIDVYSNILYVSENRLELSKLAHDFLALDKDRPEICALVGNHYSLRAEHGKAIKYFRRATQLDRTYLSAWTLMGHEYVEMKNSHAAIEAYRKAVDVNRKDFRAWYGLGQAYELLSMHQYALYYYQHATALRPYDVRIWQAQGMCYEEMDRLHEAIECMKRALLGADPHETTIHLRLARLHNELGEFREAAGYHQRVIDTLIADHKPVSEYAKSSIAVAQFHLFQGGGDLYHAKALMETVSNSQSEEVTKAADLLKRIKSAIVVKQHTAPPSTNGDFSRSGSVSAVQTPVVGSVIENAPNGSVLGHGIGLDVGSILAESRKRSRAKGRDEEEVEIIAQTAARSVIVISKIFLLRLTYGVIISSDRIATNIVADHVAVLHPDVETPFQDASDAIQRLLPYHVFQQPKEDLQSVTNPGKETKFALECWKRRRALENRFKKARTNSGKRTCHDGQLYVLTQSILEVDRSETAYLTAELKAARQELEKIEREKRAAAPPPRPQFYAPQPPPSTPTYSTPYRGYTYSYGSGYSTQYTYSPYVPPGTTPATYSTATYSTTPSTTVRTPVSTPMSSISATPSQPTTLTPASTSPATSTVKPPTASTSSTQASPHIPQPQPPPPPQTAVMAPIPVQLPSSSLAALSALGIIPVPAANAPPPGQPQPAAVLKGTTQNGTTICLEINVSSLQANQMNGLAIILSALTSRGMNVDGSASSSSSGAASGNPGPVGSLGKWSAIQFRLRVGVFIILSQPNWPIGEG</sequence>
<feature type="region of interest" description="Disordered" evidence="8">
    <location>
        <begin position="806"/>
        <end position="877"/>
    </location>
</feature>
<dbReference type="AlphaFoldDB" id="A0AAD5V0V6"/>
<keyword evidence="12" id="KW-1185">Reference proteome</keyword>
<feature type="repeat" description="TPR" evidence="7">
    <location>
        <begin position="359"/>
        <end position="392"/>
    </location>
</feature>
<evidence type="ECO:0000256" key="5">
    <source>
        <dbReference type="ARBA" id="ARBA00022803"/>
    </source>
</evidence>
<evidence type="ECO:0000256" key="6">
    <source>
        <dbReference type="ARBA" id="ARBA00023306"/>
    </source>
</evidence>
<feature type="domain" description="GLTSCR protein conserved" evidence="10">
    <location>
        <begin position="630"/>
        <end position="726"/>
    </location>
</feature>
<evidence type="ECO:0000313" key="11">
    <source>
        <dbReference type="EMBL" id="KAJ3479460.1"/>
    </source>
</evidence>
<gene>
    <name evidence="11" type="ORF">NLI96_g9045</name>
</gene>
<proteinExistence type="predicted"/>
<evidence type="ECO:0000256" key="1">
    <source>
        <dbReference type="ARBA" id="ARBA00022618"/>
    </source>
</evidence>
<keyword evidence="4" id="KW-0833">Ubl conjugation pathway</keyword>
<dbReference type="GO" id="GO:0051301">
    <property type="term" value="P:cell division"/>
    <property type="evidence" value="ECO:0007669"/>
    <property type="project" value="UniProtKB-KW"/>
</dbReference>
<organism evidence="11 12">
    <name type="scientific">Meripilus lineatus</name>
    <dbReference type="NCBI Taxonomy" id="2056292"/>
    <lineage>
        <taxon>Eukaryota</taxon>
        <taxon>Fungi</taxon>
        <taxon>Dikarya</taxon>
        <taxon>Basidiomycota</taxon>
        <taxon>Agaricomycotina</taxon>
        <taxon>Agaricomycetes</taxon>
        <taxon>Polyporales</taxon>
        <taxon>Meripilaceae</taxon>
        <taxon>Meripilus</taxon>
    </lineage>
</organism>
<dbReference type="PANTHER" id="PTHR12558:SF10">
    <property type="entry name" value="CELL DIVISION CYCLE PROTEIN 23 HOMOLOG"/>
    <property type="match status" value="1"/>
</dbReference>
<evidence type="ECO:0000256" key="8">
    <source>
        <dbReference type="SAM" id="MobiDB-lite"/>
    </source>
</evidence>
<reference evidence="11" key="1">
    <citation type="submission" date="2022-07" db="EMBL/GenBank/DDBJ databases">
        <title>Genome Sequence of Physisporinus lineatus.</title>
        <authorList>
            <person name="Buettner E."/>
        </authorList>
    </citation>
    <scope>NUCLEOTIDE SEQUENCE</scope>
    <source>
        <strain evidence="11">VT162</strain>
    </source>
</reference>
<feature type="compositionally biased region" description="Pro residues" evidence="8">
    <location>
        <begin position="865"/>
        <end position="875"/>
    </location>
</feature>
<dbReference type="GO" id="GO:0031145">
    <property type="term" value="P:anaphase-promoting complex-dependent catabolic process"/>
    <property type="evidence" value="ECO:0007669"/>
    <property type="project" value="TreeGrafter"/>
</dbReference>
<dbReference type="Proteomes" id="UP001212997">
    <property type="component" value="Unassembled WGS sequence"/>
</dbReference>
<dbReference type="Pfam" id="PF04049">
    <property type="entry name" value="ANAPC8"/>
    <property type="match status" value="1"/>
</dbReference>
<feature type="repeat" description="TPR" evidence="7">
    <location>
        <begin position="325"/>
        <end position="358"/>
    </location>
</feature>
<evidence type="ECO:0008006" key="13">
    <source>
        <dbReference type="Google" id="ProtNLM"/>
    </source>
</evidence>
<dbReference type="InterPro" id="IPR015671">
    <property type="entry name" value="GSCR1_dom"/>
</dbReference>
<evidence type="ECO:0000256" key="7">
    <source>
        <dbReference type="PROSITE-ProRule" id="PRU00339"/>
    </source>
</evidence>
<name>A0AAD5V0V6_9APHY</name>
<evidence type="ECO:0000256" key="4">
    <source>
        <dbReference type="ARBA" id="ARBA00022786"/>
    </source>
</evidence>
<feature type="region of interest" description="Disordered" evidence="8">
    <location>
        <begin position="744"/>
        <end position="771"/>
    </location>
</feature>
<evidence type="ECO:0000256" key="2">
    <source>
        <dbReference type="ARBA" id="ARBA00022737"/>
    </source>
</evidence>
<dbReference type="Pfam" id="PF13181">
    <property type="entry name" value="TPR_8"/>
    <property type="match status" value="1"/>
</dbReference>
<dbReference type="InterPro" id="IPR007192">
    <property type="entry name" value="APC8"/>
</dbReference>
<keyword evidence="1" id="KW-0132">Cell division</keyword>
<dbReference type="SUPFAM" id="SSF48452">
    <property type="entry name" value="TPR-like"/>
    <property type="match status" value="2"/>
</dbReference>
<comment type="caution">
    <text evidence="11">The sequence shown here is derived from an EMBL/GenBank/DDBJ whole genome shotgun (WGS) entry which is preliminary data.</text>
</comment>
<dbReference type="Gene3D" id="1.25.40.10">
    <property type="entry name" value="Tetratricopeptide repeat domain"/>
    <property type="match status" value="3"/>
</dbReference>
<dbReference type="GO" id="GO:0005680">
    <property type="term" value="C:anaphase-promoting complex"/>
    <property type="evidence" value="ECO:0007669"/>
    <property type="project" value="InterPro"/>
</dbReference>
<dbReference type="InterPro" id="IPR011990">
    <property type="entry name" value="TPR-like_helical_dom_sf"/>
</dbReference>
<evidence type="ECO:0000256" key="3">
    <source>
        <dbReference type="ARBA" id="ARBA00022776"/>
    </source>
</evidence>
<feature type="compositionally biased region" description="Low complexity" evidence="8">
    <location>
        <begin position="806"/>
        <end position="863"/>
    </location>
</feature>
<protein>
    <recommendedName>
        <fullName evidence="13">Cdc23 domain-containing protein</fullName>
    </recommendedName>
</protein>
<feature type="compositionally biased region" description="Pro residues" evidence="8">
    <location>
        <begin position="750"/>
        <end position="766"/>
    </location>
</feature>
<feature type="region of interest" description="Disordered" evidence="8">
    <location>
        <begin position="65"/>
        <end position="97"/>
    </location>
</feature>
<dbReference type="SMART" id="SM00028">
    <property type="entry name" value="TPR"/>
    <property type="match status" value="6"/>
</dbReference>
<dbReference type="PROSITE" id="PS50005">
    <property type="entry name" value="TPR"/>
    <property type="match status" value="2"/>
</dbReference>
<dbReference type="Pfam" id="PF13414">
    <property type="entry name" value="TPR_11"/>
    <property type="match status" value="1"/>
</dbReference>
<feature type="domain" description="Cdc23" evidence="9">
    <location>
        <begin position="3"/>
        <end position="222"/>
    </location>
</feature>
<keyword evidence="3" id="KW-0498">Mitosis</keyword>
<accession>A0AAD5V0V6</accession>
<evidence type="ECO:0000259" key="9">
    <source>
        <dbReference type="Pfam" id="PF04049"/>
    </source>
</evidence>